<gene>
    <name evidence="2" type="ORF">QCA50_009109</name>
</gene>
<evidence type="ECO:0000313" key="3">
    <source>
        <dbReference type="Proteomes" id="UP001385951"/>
    </source>
</evidence>
<name>A0AAW0G9S5_9APHY</name>
<feature type="compositionally biased region" description="Polar residues" evidence="1">
    <location>
        <begin position="21"/>
        <end position="37"/>
    </location>
</feature>
<dbReference type="Proteomes" id="UP001385951">
    <property type="component" value="Unassembled WGS sequence"/>
</dbReference>
<evidence type="ECO:0000313" key="2">
    <source>
        <dbReference type="EMBL" id="KAK7687890.1"/>
    </source>
</evidence>
<reference evidence="2 3" key="1">
    <citation type="submission" date="2022-09" db="EMBL/GenBank/DDBJ databases">
        <authorList>
            <person name="Palmer J.M."/>
        </authorList>
    </citation>
    <scope>NUCLEOTIDE SEQUENCE [LARGE SCALE GENOMIC DNA]</scope>
    <source>
        <strain evidence="2 3">DSM 7382</strain>
    </source>
</reference>
<comment type="caution">
    <text evidence="2">The sequence shown here is derived from an EMBL/GenBank/DDBJ whole genome shotgun (WGS) entry which is preliminary data.</text>
</comment>
<accession>A0AAW0G9S5</accession>
<feature type="region of interest" description="Disordered" evidence="1">
    <location>
        <begin position="1"/>
        <end position="82"/>
    </location>
</feature>
<dbReference type="AlphaFoldDB" id="A0AAW0G9S5"/>
<dbReference type="EMBL" id="JASBNA010000012">
    <property type="protein sequence ID" value="KAK7687890.1"/>
    <property type="molecule type" value="Genomic_DNA"/>
</dbReference>
<proteinExistence type="predicted"/>
<protein>
    <submittedName>
        <fullName evidence="2">Uncharacterized protein</fullName>
    </submittedName>
</protein>
<feature type="region of interest" description="Disordered" evidence="1">
    <location>
        <begin position="105"/>
        <end position="143"/>
    </location>
</feature>
<sequence length="294" mass="31986">MSGEYLGSESQHSDVQDEDSIVSSSIAETADLGTSESGDFAGSSMNEDHVPNPFLVDDSDELYSESGDEDDNASQAPNPSEHDIIPADEIALAQSSINLTTPTSALLLDKPTPPTPEPSPRPSKFPSVVEEDSSSSEDDDSPLEMYLPGLVLPTMFHLLPNMNNNWRAIAKTARDHIVSTDPSEVSMILNLWYIRLAALARLRLFGQTTAECNNLFAALESASLSPSASKSHLLGSRSNPGTPATLGLRPNPHVQDHSFDLYNYIRTTLLPFKLLVLERTRSTVPEPIWVILTN</sequence>
<feature type="compositionally biased region" description="Acidic residues" evidence="1">
    <location>
        <begin position="57"/>
        <end position="72"/>
    </location>
</feature>
<feature type="compositionally biased region" description="Acidic residues" evidence="1">
    <location>
        <begin position="129"/>
        <end position="142"/>
    </location>
</feature>
<feature type="compositionally biased region" description="Pro residues" evidence="1">
    <location>
        <begin position="111"/>
        <end position="123"/>
    </location>
</feature>
<organism evidence="2 3">
    <name type="scientific">Cerrena zonata</name>
    <dbReference type="NCBI Taxonomy" id="2478898"/>
    <lineage>
        <taxon>Eukaryota</taxon>
        <taxon>Fungi</taxon>
        <taxon>Dikarya</taxon>
        <taxon>Basidiomycota</taxon>
        <taxon>Agaricomycotina</taxon>
        <taxon>Agaricomycetes</taxon>
        <taxon>Polyporales</taxon>
        <taxon>Cerrenaceae</taxon>
        <taxon>Cerrena</taxon>
    </lineage>
</organism>
<feature type="region of interest" description="Disordered" evidence="1">
    <location>
        <begin position="230"/>
        <end position="251"/>
    </location>
</feature>
<keyword evidence="3" id="KW-1185">Reference proteome</keyword>
<evidence type="ECO:0000256" key="1">
    <source>
        <dbReference type="SAM" id="MobiDB-lite"/>
    </source>
</evidence>